<keyword evidence="4" id="KW-0560">Oxidoreductase</keyword>
<dbReference type="PANTHER" id="PTHR11474:SF76">
    <property type="entry name" value="SHKT DOMAIN-CONTAINING PROTEIN"/>
    <property type="match status" value="1"/>
</dbReference>
<dbReference type="SUPFAM" id="SSF48056">
    <property type="entry name" value="Di-copper centre-containing domain"/>
    <property type="match status" value="1"/>
</dbReference>
<dbReference type="Pfam" id="PF00264">
    <property type="entry name" value="Tyrosinase"/>
    <property type="match status" value="1"/>
</dbReference>
<dbReference type="InterPro" id="IPR022739">
    <property type="entry name" value="Polyphenol_oxidase_cen"/>
</dbReference>
<comment type="caution">
    <text evidence="8">The sequence shown here is derived from an EMBL/GenBank/DDBJ whole genome shotgun (WGS) entry which is preliminary data.</text>
</comment>
<evidence type="ECO:0000256" key="5">
    <source>
        <dbReference type="ARBA" id="ARBA00023008"/>
    </source>
</evidence>
<dbReference type="PROSITE" id="PS00210">
    <property type="entry name" value="HEMOCYANIN_2"/>
    <property type="match status" value="1"/>
</dbReference>
<dbReference type="AlphaFoldDB" id="A0A7J6X759"/>
<dbReference type="InterPro" id="IPR050316">
    <property type="entry name" value="Tyrosinase/Hemocyanin"/>
</dbReference>
<evidence type="ECO:0000259" key="7">
    <source>
        <dbReference type="Pfam" id="PF12142"/>
    </source>
</evidence>
<keyword evidence="5" id="KW-0186">Copper</keyword>
<evidence type="ECO:0000313" key="8">
    <source>
        <dbReference type="EMBL" id="KAF5204202.1"/>
    </source>
</evidence>
<dbReference type="PANTHER" id="PTHR11474">
    <property type="entry name" value="TYROSINASE FAMILY MEMBER"/>
    <property type="match status" value="1"/>
</dbReference>
<protein>
    <submittedName>
        <fullName evidence="8">Polyphenol oxidase</fullName>
    </submittedName>
</protein>
<dbReference type="EMBL" id="JABWDY010005720">
    <property type="protein sequence ID" value="KAF5204202.1"/>
    <property type="molecule type" value="Genomic_DNA"/>
</dbReference>
<dbReference type="Gene3D" id="1.10.1280.10">
    <property type="entry name" value="Di-copper center containing domain from catechol oxidase"/>
    <property type="match status" value="1"/>
</dbReference>
<evidence type="ECO:0000256" key="4">
    <source>
        <dbReference type="ARBA" id="ARBA00023002"/>
    </source>
</evidence>
<dbReference type="InterPro" id="IPR002227">
    <property type="entry name" value="Tyrosinase_Cu-bd"/>
</dbReference>
<evidence type="ECO:0000256" key="2">
    <source>
        <dbReference type="ARBA" id="ARBA00009928"/>
    </source>
</evidence>
<dbReference type="InterPro" id="IPR013788">
    <property type="entry name" value="Hemocyanin/hexamerin"/>
</dbReference>
<dbReference type="GO" id="GO:0004097">
    <property type="term" value="F:catechol oxidase activity"/>
    <property type="evidence" value="ECO:0007669"/>
    <property type="project" value="InterPro"/>
</dbReference>
<feature type="domain" description="Tyrosinase copper-binding" evidence="6">
    <location>
        <begin position="148"/>
        <end position="214"/>
    </location>
</feature>
<comment type="cofactor">
    <cofactor evidence="1">
        <name>Cu(2+)</name>
        <dbReference type="ChEBI" id="CHEBI:29036"/>
    </cofactor>
</comment>
<evidence type="ECO:0000313" key="9">
    <source>
        <dbReference type="Proteomes" id="UP000554482"/>
    </source>
</evidence>
<keyword evidence="3" id="KW-0479">Metal-binding</keyword>
<proteinExistence type="inferred from homology"/>
<dbReference type="OrthoDB" id="6132182at2759"/>
<evidence type="ECO:0000259" key="6">
    <source>
        <dbReference type="Pfam" id="PF00264"/>
    </source>
</evidence>
<name>A0A7J6X759_THATH</name>
<evidence type="ECO:0000256" key="1">
    <source>
        <dbReference type="ARBA" id="ARBA00001973"/>
    </source>
</evidence>
<dbReference type="Proteomes" id="UP000554482">
    <property type="component" value="Unassembled WGS sequence"/>
</dbReference>
<dbReference type="Pfam" id="PF12142">
    <property type="entry name" value="PPO1_DWL"/>
    <property type="match status" value="1"/>
</dbReference>
<gene>
    <name evidence="8" type="ORF">FRX31_006211</name>
</gene>
<evidence type="ECO:0000256" key="3">
    <source>
        <dbReference type="ARBA" id="ARBA00022723"/>
    </source>
</evidence>
<feature type="domain" description="Polyphenol oxidase central" evidence="7">
    <location>
        <begin position="284"/>
        <end position="308"/>
    </location>
</feature>
<dbReference type="GO" id="GO:0046872">
    <property type="term" value="F:metal ion binding"/>
    <property type="evidence" value="ECO:0007669"/>
    <property type="project" value="UniProtKB-KW"/>
</dbReference>
<accession>A0A7J6X759</accession>
<dbReference type="InterPro" id="IPR008922">
    <property type="entry name" value="Di-copper_centre_dom_sf"/>
</dbReference>
<comment type="similarity">
    <text evidence="2">Belongs to the tyrosinase family.</text>
</comment>
<sequence length="355" mass="40670">MARQPITTSNLASQGMMSKTKQVLVSVSWALKEVYVWGVGFMHATENLFLILEEIEEITGGIYGATTTFGNDSAVGAPVQPPDLSKCQLANDVYLVDGVPCCPPYGSELPIFDFKLPDPSEPMRVRRSVLNLDVEYLAKFREAIRLMKVHGNWHFLPWHRFYIYFWERILGKLIGEPTFAIPFWNRDSPEGMRMPSIYKDEPLVPPNPLHNCNRNPDHLSALMNYKYQHGDPNITPEEEPRVGKFERSLQHPYWDMGNFHTAARDPIFFGHTHTPHNTGTTLLVSDCLDHSKLRYTYETEQQQWLNIRQSYFKQKAIDKTAAAKGKMNIVAEFGNKPRVLDTTIRALVPRPKAFC</sequence>
<organism evidence="8 9">
    <name type="scientific">Thalictrum thalictroides</name>
    <name type="common">Rue-anemone</name>
    <name type="synonym">Anemone thalictroides</name>
    <dbReference type="NCBI Taxonomy" id="46969"/>
    <lineage>
        <taxon>Eukaryota</taxon>
        <taxon>Viridiplantae</taxon>
        <taxon>Streptophyta</taxon>
        <taxon>Embryophyta</taxon>
        <taxon>Tracheophyta</taxon>
        <taxon>Spermatophyta</taxon>
        <taxon>Magnoliopsida</taxon>
        <taxon>Ranunculales</taxon>
        <taxon>Ranunculaceae</taxon>
        <taxon>Thalictroideae</taxon>
        <taxon>Thalictrum</taxon>
    </lineage>
</organism>
<reference evidence="8 9" key="1">
    <citation type="submission" date="2020-06" db="EMBL/GenBank/DDBJ databases">
        <title>Transcriptomic and genomic resources for Thalictrum thalictroides and T. hernandezii: Facilitating candidate gene discovery in an emerging model plant lineage.</title>
        <authorList>
            <person name="Arias T."/>
            <person name="Riano-Pachon D.M."/>
            <person name="Di Stilio V.S."/>
        </authorList>
    </citation>
    <scope>NUCLEOTIDE SEQUENCE [LARGE SCALE GENOMIC DNA]</scope>
    <source>
        <strain evidence="9">cv. WT478/WT964</strain>
        <tissue evidence="8">Leaves</tissue>
    </source>
</reference>
<keyword evidence="9" id="KW-1185">Reference proteome</keyword>